<accession>A0A9D3U865</accession>
<reference evidence="2 3" key="1">
    <citation type="journal article" date="2021" name="Plant Biotechnol. J.">
        <title>Multi-omics assisted identification of the key and species-specific regulatory components of drought-tolerant mechanisms in Gossypium stocksii.</title>
        <authorList>
            <person name="Yu D."/>
            <person name="Ke L."/>
            <person name="Zhang D."/>
            <person name="Wu Y."/>
            <person name="Sun Y."/>
            <person name="Mei J."/>
            <person name="Sun J."/>
            <person name="Sun Y."/>
        </authorList>
    </citation>
    <scope>NUCLEOTIDE SEQUENCE [LARGE SCALE GENOMIC DNA]</scope>
    <source>
        <strain evidence="3">cv. E1</strain>
        <tissue evidence="2">Leaf</tissue>
    </source>
</reference>
<dbReference type="Gene3D" id="3.60.10.10">
    <property type="entry name" value="Endonuclease/exonuclease/phosphatase"/>
    <property type="match status" value="1"/>
</dbReference>
<proteinExistence type="predicted"/>
<name>A0A9D3U865_9ROSI</name>
<evidence type="ECO:0000256" key="1">
    <source>
        <dbReference type="SAM" id="MobiDB-lite"/>
    </source>
</evidence>
<keyword evidence="3" id="KW-1185">Reference proteome</keyword>
<dbReference type="AlphaFoldDB" id="A0A9D3U865"/>
<evidence type="ECO:0000313" key="3">
    <source>
        <dbReference type="Proteomes" id="UP000828251"/>
    </source>
</evidence>
<dbReference type="Proteomes" id="UP000828251">
    <property type="component" value="Unassembled WGS sequence"/>
</dbReference>
<dbReference type="OrthoDB" id="1002480at2759"/>
<dbReference type="InterPro" id="IPR036691">
    <property type="entry name" value="Endo/exonu/phosph_ase_sf"/>
</dbReference>
<dbReference type="PANTHER" id="PTHR33710:SF77">
    <property type="entry name" value="DNASE I-LIKE SUPERFAMILY PROTEIN"/>
    <property type="match status" value="1"/>
</dbReference>
<feature type="region of interest" description="Disordered" evidence="1">
    <location>
        <begin position="1"/>
        <end position="29"/>
    </location>
</feature>
<evidence type="ECO:0000313" key="2">
    <source>
        <dbReference type="EMBL" id="KAH1031742.1"/>
    </source>
</evidence>
<evidence type="ECO:0008006" key="4">
    <source>
        <dbReference type="Google" id="ProtNLM"/>
    </source>
</evidence>
<dbReference type="EMBL" id="JAIQCV010000013">
    <property type="protein sequence ID" value="KAH1031742.1"/>
    <property type="molecule type" value="Genomic_DNA"/>
</dbReference>
<sequence length="129" mass="14548">MATKQENLDKGKKKMNSSPAKGRGKVGNAPWLLGGDFNCTHSPEDSSSFDGSQSFIVDMKDFQALVREIEVFDHAYFGHIFIWSNHQLDRPIEKKLDSFLVNVAWLRFLHHSRVEFAAPGCSNHCPSIV</sequence>
<comment type="caution">
    <text evidence="2">The sequence shown here is derived from an EMBL/GenBank/DDBJ whole genome shotgun (WGS) entry which is preliminary data.</text>
</comment>
<dbReference type="PANTHER" id="PTHR33710">
    <property type="entry name" value="BNAC02G09200D PROTEIN"/>
    <property type="match status" value="1"/>
</dbReference>
<protein>
    <recommendedName>
        <fullName evidence="4">Endonuclease/exonuclease/phosphatase domain-containing protein</fullName>
    </recommendedName>
</protein>
<dbReference type="SUPFAM" id="SSF56219">
    <property type="entry name" value="DNase I-like"/>
    <property type="match status" value="1"/>
</dbReference>
<organism evidence="2 3">
    <name type="scientific">Gossypium stocksii</name>
    <dbReference type="NCBI Taxonomy" id="47602"/>
    <lineage>
        <taxon>Eukaryota</taxon>
        <taxon>Viridiplantae</taxon>
        <taxon>Streptophyta</taxon>
        <taxon>Embryophyta</taxon>
        <taxon>Tracheophyta</taxon>
        <taxon>Spermatophyta</taxon>
        <taxon>Magnoliopsida</taxon>
        <taxon>eudicotyledons</taxon>
        <taxon>Gunneridae</taxon>
        <taxon>Pentapetalae</taxon>
        <taxon>rosids</taxon>
        <taxon>malvids</taxon>
        <taxon>Malvales</taxon>
        <taxon>Malvaceae</taxon>
        <taxon>Malvoideae</taxon>
        <taxon>Gossypium</taxon>
    </lineage>
</organism>
<gene>
    <name evidence="2" type="ORF">J1N35_043916</name>
</gene>
<feature type="compositionally biased region" description="Basic and acidic residues" evidence="1">
    <location>
        <begin position="1"/>
        <end position="10"/>
    </location>
</feature>